<keyword evidence="1" id="KW-1133">Transmembrane helix</keyword>
<dbReference type="AlphaFoldDB" id="A0A1G7CRD3"/>
<keyword evidence="1" id="KW-0472">Membrane</keyword>
<evidence type="ECO:0000256" key="1">
    <source>
        <dbReference type="SAM" id="Phobius"/>
    </source>
</evidence>
<keyword evidence="3" id="KW-1185">Reference proteome</keyword>
<accession>A0A1G7CRD3</accession>
<dbReference type="Proteomes" id="UP000182114">
    <property type="component" value="Unassembled WGS sequence"/>
</dbReference>
<protein>
    <submittedName>
        <fullName evidence="2">Uncharacterized protein</fullName>
    </submittedName>
</protein>
<feature type="transmembrane region" description="Helical" evidence="1">
    <location>
        <begin position="44"/>
        <end position="67"/>
    </location>
</feature>
<gene>
    <name evidence="2" type="ORF">SAMN04487992_10186</name>
</gene>
<reference evidence="3" key="1">
    <citation type="submission" date="2016-10" db="EMBL/GenBank/DDBJ databases">
        <authorList>
            <person name="Varghese N."/>
            <person name="Submissions S."/>
        </authorList>
    </citation>
    <scope>NUCLEOTIDE SEQUENCE [LARGE SCALE GENOMIC DNA]</scope>
    <source>
        <strain evidence="3">DSM 24729</strain>
    </source>
</reference>
<organism evidence="2 3">
    <name type="scientific">Cellulophaga baltica</name>
    <dbReference type="NCBI Taxonomy" id="76594"/>
    <lineage>
        <taxon>Bacteria</taxon>
        <taxon>Pseudomonadati</taxon>
        <taxon>Bacteroidota</taxon>
        <taxon>Flavobacteriia</taxon>
        <taxon>Flavobacteriales</taxon>
        <taxon>Flavobacteriaceae</taxon>
        <taxon>Cellulophaga</taxon>
    </lineage>
</organism>
<evidence type="ECO:0000313" key="3">
    <source>
        <dbReference type="Proteomes" id="UP000182114"/>
    </source>
</evidence>
<evidence type="ECO:0000313" key="2">
    <source>
        <dbReference type="EMBL" id="SDE41771.1"/>
    </source>
</evidence>
<dbReference type="EMBL" id="FNBD01000001">
    <property type="protein sequence ID" value="SDE41771.1"/>
    <property type="molecule type" value="Genomic_DNA"/>
</dbReference>
<dbReference type="eggNOG" id="ENOG5032ZQI">
    <property type="taxonomic scope" value="Bacteria"/>
</dbReference>
<sequence>MAPIKFEEHIKEKLDERTIMPSANAWDKISGQIVSAPVKKSKGFAWYAIAACLIGLLIASFVFYIGAENTIVLPETTIANENNEKSKELEAPIEQFVLPPVANKSKDNSLNTIVLEDKKEAKVLENEVYNSKNTVATSNLEITEMVQREDRVIATVHQNVFNKDEIINSKIKDLVAQVDALESNNTVVSDAEIEALLRKAEREILADKIFKSTSNKVDAMALLDEAENELDTSFRDHLFDTLKEGFFKVRTAVADRNN</sequence>
<name>A0A1G7CRD3_9FLAO</name>
<dbReference type="RefSeq" id="WP_029449987.1">
    <property type="nucleotide sequence ID" value="NZ_FNBD01000001.1"/>
</dbReference>
<proteinExistence type="predicted"/>
<keyword evidence="1" id="KW-0812">Transmembrane</keyword>